<evidence type="ECO:0008006" key="3">
    <source>
        <dbReference type="Google" id="ProtNLM"/>
    </source>
</evidence>
<dbReference type="Gramene" id="KOM34845">
    <property type="protein sequence ID" value="KOM34845"/>
    <property type="gene ID" value="LR48_Vigan02g099500"/>
</dbReference>
<dbReference type="Gene3D" id="3.40.395.10">
    <property type="entry name" value="Adenoviral Proteinase, Chain A"/>
    <property type="match status" value="1"/>
</dbReference>
<evidence type="ECO:0000313" key="2">
    <source>
        <dbReference type="Proteomes" id="UP000053144"/>
    </source>
</evidence>
<evidence type="ECO:0000313" key="1">
    <source>
        <dbReference type="EMBL" id="KOM34845.1"/>
    </source>
</evidence>
<dbReference type="Proteomes" id="UP000053144">
    <property type="component" value="Chromosome 2"/>
</dbReference>
<dbReference type="AlphaFoldDB" id="A0A0L9TWB6"/>
<dbReference type="EMBL" id="CM003372">
    <property type="protein sequence ID" value="KOM34845.1"/>
    <property type="molecule type" value="Genomic_DNA"/>
</dbReference>
<dbReference type="SUPFAM" id="SSF54001">
    <property type="entry name" value="Cysteine proteinases"/>
    <property type="match status" value="1"/>
</dbReference>
<protein>
    <recommendedName>
        <fullName evidence="3">Ubiquitin-like protease family profile domain-containing protein</fullName>
    </recommendedName>
</protein>
<sequence>MHESVIDEDDEMAEAEDDPLAKLMKKLPRLNRGPVQEYWNSRVFGILPHVLVYITFNDALEIIGGDKMLNISIHQLWCMYMNTFIVDQGRSSMYEFVEPQTIQPSGNTIEAKQNYLETWMAKSNIDIYLVPYIDGSHWQLMVIIPKQCQIIRFCLLHKKMKTDLRNMLQGVTSSNIHGNVATMSCLGLTPSFELPLQMTGMSASRVHLLY</sequence>
<reference evidence="2" key="1">
    <citation type="journal article" date="2015" name="Proc. Natl. Acad. Sci. U.S.A.">
        <title>Genome sequencing of adzuki bean (Vigna angularis) provides insight into high starch and low fat accumulation and domestication.</title>
        <authorList>
            <person name="Yang K."/>
            <person name="Tian Z."/>
            <person name="Chen C."/>
            <person name="Luo L."/>
            <person name="Zhao B."/>
            <person name="Wang Z."/>
            <person name="Yu L."/>
            <person name="Li Y."/>
            <person name="Sun Y."/>
            <person name="Li W."/>
            <person name="Chen Y."/>
            <person name="Li Y."/>
            <person name="Zhang Y."/>
            <person name="Ai D."/>
            <person name="Zhao J."/>
            <person name="Shang C."/>
            <person name="Ma Y."/>
            <person name="Wu B."/>
            <person name="Wang M."/>
            <person name="Gao L."/>
            <person name="Sun D."/>
            <person name="Zhang P."/>
            <person name="Guo F."/>
            <person name="Wang W."/>
            <person name="Li Y."/>
            <person name="Wang J."/>
            <person name="Varshney R.K."/>
            <person name="Wang J."/>
            <person name="Ling H.Q."/>
            <person name="Wan P."/>
        </authorList>
    </citation>
    <scope>NUCLEOTIDE SEQUENCE</scope>
    <source>
        <strain evidence="2">cv. Jingnong 6</strain>
    </source>
</reference>
<accession>A0A0L9TWB6</accession>
<dbReference type="InterPro" id="IPR038765">
    <property type="entry name" value="Papain-like_cys_pep_sf"/>
</dbReference>
<organism evidence="1 2">
    <name type="scientific">Phaseolus angularis</name>
    <name type="common">Azuki bean</name>
    <name type="synonym">Vigna angularis</name>
    <dbReference type="NCBI Taxonomy" id="3914"/>
    <lineage>
        <taxon>Eukaryota</taxon>
        <taxon>Viridiplantae</taxon>
        <taxon>Streptophyta</taxon>
        <taxon>Embryophyta</taxon>
        <taxon>Tracheophyta</taxon>
        <taxon>Spermatophyta</taxon>
        <taxon>Magnoliopsida</taxon>
        <taxon>eudicotyledons</taxon>
        <taxon>Gunneridae</taxon>
        <taxon>Pentapetalae</taxon>
        <taxon>rosids</taxon>
        <taxon>fabids</taxon>
        <taxon>Fabales</taxon>
        <taxon>Fabaceae</taxon>
        <taxon>Papilionoideae</taxon>
        <taxon>50 kb inversion clade</taxon>
        <taxon>NPAAA clade</taxon>
        <taxon>indigoferoid/millettioid clade</taxon>
        <taxon>Phaseoleae</taxon>
        <taxon>Vigna</taxon>
    </lineage>
</organism>
<name>A0A0L9TWB6_PHAAN</name>
<proteinExistence type="predicted"/>
<gene>
    <name evidence="1" type="ORF">LR48_Vigan02g099500</name>
</gene>